<evidence type="ECO:0000256" key="11">
    <source>
        <dbReference type="SAM" id="Phobius"/>
    </source>
</evidence>
<dbReference type="Pfam" id="PF02472">
    <property type="entry name" value="ExbD"/>
    <property type="match status" value="1"/>
</dbReference>
<evidence type="ECO:0000313" key="13">
    <source>
        <dbReference type="Proteomes" id="UP000191931"/>
    </source>
</evidence>
<keyword evidence="8 11" id="KW-1133">Transmembrane helix</keyword>
<evidence type="ECO:0000256" key="5">
    <source>
        <dbReference type="ARBA" id="ARBA00022519"/>
    </source>
</evidence>
<keyword evidence="6 10" id="KW-0812">Transmembrane</keyword>
<keyword evidence="9 11" id="KW-0472">Membrane</keyword>
<proteinExistence type="inferred from homology"/>
<dbReference type="STRING" id="1246637.MTBBW1_830012"/>
<dbReference type="RefSeq" id="WP_080802902.1">
    <property type="nucleotide sequence ID" value="NZ_LT828544.1"/>
</dbReference>
<name>A0A1W1HKF7_9BACT</name>
<evidence type="ECO:0000256" key="7">
    <source>
        <dbReference type="ARBA" id="ARBA00022927"/>
    </source>
</evidence>
<evidence type="ECO:0000256" key="10">
    <source>
        <dbReference type="RuleBase" id="RU003879"/>
    </source>
</evidence>
<organism evidence="12 13">
    <name type="scientific">Desulfamplus magnetovallimortis</name>
    <dbReference type="NCBI Taxonomy" id="1246637"/>
    <lineage>
        <taxon>Bacteria</taxon>
        <taxon>Pseudomonadati</taxon>
        <taxon>Thermodesulfobacteriota</taxon>
        <taxon>Desulfobacteria</taxon>
        <taxon>Desulfobacterales</taxon>
        <taxon>Desulfobacteraceae</taxon>
        <taxon>Desulfamplus</taxon>
    </lineage>
</organism>
<keyword evidence="13" id="KW-1185">Reference proteome</keyword>
<dbReference type="Proteomes" id="UP000191931">
    <property type="component" value="Unassembled WGS sequence"/>
</dbReference>
<reference evidence="12 13" key="1">
    <citation type="submission" date="2017-03" db="EMBL/GenBank/DDBJ databases">
        <authorList>
            <person name="Afonso C.L."/>
            <person name="Miller P.J."/>
            <person name="Scott M.A."/>
            <person name="Spackman E."/>
            <person name="Goraichik I."/>
            <person name="Dimitrov K.M."/>
            <person name="Suarez D.L."/>
            <person name="Swayne D.E."/>
        </authorList>
    </citation>
    <scope>NUCLEOTIDE SEQUENCE [LARGE SCALE GENOMIC DNA]</scope>
    <source>
        <strain evidence="12">PRJEB14757</strain>
    </source>
</reference>
<dbReference type="Gene3D" id="3.30.420.270">
    <property type="match status" value="1"/>
</dbReference>
<dbReference type="OrthoDB" id="9798629at2"/>
<dbReference type="AlphaFoldDB" id="A0A1W1HKF7"/>
<keyword evidence="4" id="KW-1003">Cell membrane</keyword>
<comment type="subcellular location">
    <subcellularLocation>
        <location evidence="1">Cell inner membrane</location>
        <topology evidence="1">Single-pass type II membrane protein</topology>
    </subcellularLocation>
    <subcellularLocation>
        <location evidence="10">Cell membrane</location>
        <topology evidence="10">Single-pass type II membrane protein</topology>
    </subcellularLocation>
</comment>
<dbReference type="GO" id="GO:0005886">
    <property type="term" value="C:plasma membrane"/>
    <property type="evidence" value="ECO:0007669"/>
    <property type="project" value="UniProtKB-SubCell"/>
</dbReference>
<evidence type="ECO:0000313" key="12">
    <source>
        <dbReference type="EMBL" id="SLM32940.1"/>
    </source>
</evidence>
<accession>A0A1W1HKF7</accession>
<evidence type="ECO:0000256" key="4">
    <source>
        <dbReference type="ARBA" id="ARBA00022475"/>
    </source>
</evidence>
<dbReference type="GO" id="GO:0015031">
    <property type="term" value="P:protein transport"/>
    <property type="evidence" value="ECO:0007669"/>
    <property type="project" value="UniProtKB-KW"/>
</dbReference>
<evidence type="ECO:0000256" key="3">
    <source>
        <dbReference type="ARBA" id="ARBA00022448"/>
    </source>
</evidence>
<evidence type="ECO:0000256" key="8">
    <source>
        <dbReference type="ARBA" id="ARBA00022989"/>
    </source>
</evidence>
<dbReference type="PANTHER" id="PTHR30558">
    <property type="entry name" value="EXBD MEMBRANE COMPONENT OF PMF-DRIVEN MACROMOLECULE IMPORT SYSTEM"/>
    <property type="match status" value="1"/>
</dbReference>
<feature type="transmembrane region" description="Helical" evidence="11">
    <location>
        <begin position="19"/>
        <end position="38"/>
    </location>
</feature>
<protein>
    <submittedName>
        <fullName evidence="12">Protein tolR</fullName>
    </submittedName>
</protein>
<dbReference type="EMBL" id="FWEV01000329">
    <property type="protein sequence ID" value="SLM32940.1"/>
    <property type="molecule type" value="Genomic_DNA"/>
</dbReference>
<dbReference type="InterPro" id="IPR014168">
    <property type="entry name" value="Tol-Pal_TolR"/>
</dbReference>
<evidence type="ECO:0000256" key="6">
    <source>
        <dbReference type="ARBA" id="ARBA00022692"/>
    </source>
</evidence>
<keyword evidence="7 10" id="KW-0653">Protein transport</keyword>
<gene>
    <name evidence="12" type="primary">tolR</name>
    <name evidence="12" type="ORF">MTBBW1_830012</name>
</gene>
<evidence type="ECO:0000256" key="9">
    <source>
        <dbReference type="ARBA" id="ARBA00023136"/>
    </source>
</evidence>
<comment type="similarity">
    <text evidence="2 10">Belongs to the ExbD/TolR family.</text>
</comment>
<keyword evidence="5" id="KW-0997">Cell inner membrane</keyword>
<dbReference type="PANTHER" id="PTHR30558:SF12">
    <property type="entry name" value="BIOPOLYMER TRANSPORT PROTEIN EXBD"/>
    <property type="match status" value="1"/>
</dbReference>
<dbReference type="GO" id="GO:0022857">
    <property type="term" value="F:transmembrane transporter activity"/>
    <property type="evidence" value="ECO:0007669"/>
    <property type="project" value="InterPro"/>
</dbReference>
<dbReference type="InterPro" id="IPR003400">
    <property type="entry name" value="ExbD"/>
</dbReference>
<dbReference type="NCBIfam" id="TIGR02801">
    <property type="entry name" value="tolR"/>
    <property type="match status" value="1"/>
</dbReference>
<evidence type="ECO:0000256" key="1">
    <source>
        <dbReference type="ARBA" id="ARBA00004249"/>
    </source>
</evidence>
<sequence>MQIGGGSDPLMSEINVTPFVDVMLVLLIIFMVAAPMMVQGVDVNLPKASSAPLKAEENHLVISIKKDGQVYINDQVIDIGFLTEKLQKILENIESRDLYLRADKDIPYGVVVSVMAKVKAAGVTSLGMITLPEENM</sequence>
<evidence type="ECO:0000256" key="2">
    <source>
        <dbReference type="ARBA" id="ARBA00005811"/>
    </source>
</evidence>
<keyword evidence="3 10" id="KW-0813">Transport</keyword>